<sequence length="134" mass="15123">YDFKPSLQEVKDLVTEKRGNTIPIYCRIPADLLTPVGAYLRITEQSKFSFLFESVTGGEKIGRYSFVGADPYKVLKVEDNEGDPLNFLEEELKSVNYIPVPGLPLFTGGAVGYIAYDCIKYFEPRTARELDDQL</sequence>
<comment type="caution">
    <text evidence="1">The sequence shown here is derived from an EMBL/GenBank/DDBJ whole genome shotgun (WGS) entry which is preliminary data.</text>
</comment>
<reference evidence="1" key="1">
    <citation type="submission" date="2021-06" db="EMBL/GenBank/DDBJ databases">
        <authorList>
            <person name="Kallberg Y."/>
            <person name="Tangrot J."/>
            <person name="Rosling A."/>
        </authorList>
    </citation>
    <scope>NUCLEOTIDE SEQUENCE</scope>
    <source>
        <strain evidence="1">IL203A</strain>
    </source>
</reference>
<dbReference type="Proteomes" id="UP000789702">
    <property type="component" value="Unassembled WGS sequence"/>
</dbReference>
<evidence type="ECO:0000313" key="2">
    <source>
        <dbReference type="Proteomes" id="UP000789702"/>
    </source>
</evidence>
<feature type="non-terminal residue" evidence="1">
    <location>
        <position position="134"/>
    </location>
</feature>
<accession>A0ACA9P681</accession>
<keyword evidence="2" id="KW-1185">Reference proteome</keyword>
<protein>
    <submittedName>
        <fullName evidence="1">2111_t:CDS:1</fullName>
    </submittedName>
</protein>
<proteinExistence type="predicted"/>
<gene>
    <name evidence="1" type="ORF">DHETER_LOCUS10967</name>
</gene>
<feature type="non-terminal residue" evidence="1">
    <location>
        <position position="1"/>
    </location>
</feature>
<dbReference type="EMBL" id="CAJVPU010022745">
    <property type="protein sequence ID" value="CAG8686547.1"/>
    <property type="molecule type" value="Genomic_DNA"/>
</dbReference>
<organism evidence="1 2">
    <name type="scientific">Dentiscutata heterogama</name>
    <dbReference type="NCBI Taxonomy" id="1316150"/>
    <lineage>
        <taxon>Eukaryota</taxon>
        <taxon>Fungi</taxon>
        <taxon>Fungi incertae sedis</taxon>
        <taxon>Mucoromycota</taxon>
        <taxon>Glomeromycotina</taxon>
        <taxon>Glomeromycetes</taxon>
        <taxon>Diversisporales</taxon>
        <taxon>Gigasporaceae</taxon>
        <taxon>Dentiscutata</taxon>
    </lineage>
</organism>
<name>A0ACA9P681_9GLOM</name>
<evidence type="ECO:0000313" key="1">
    <source>
        <dbReference type="EMBL" id="CAG8686547.1"/>
    </source>
</evidence>